<evidence type="ECO:0000313" key="3">
    <source>
        <dbReference type="Proteomes" id="UP000193136"/>
    </source>
</evidence>
<feature type="signal peptide" evidence="1">
    <location>
        <begin position="1"/>
        <end position="26"/>
    </location>
</feature>
<dbReference type="STRING" id="1969733.B5V00_08805"/>
<accession>A0A1X0Y5D4</accession>
<gene>
    <name evidence="2" type="ORF">B5V00_08805</name>
</gene>
<evidence type="ECO:0000256" key="1">
    <source>
        <dbReference type="SAM" id="SignalP"/>
    </source>
</evidence>
<evidence type="ECO:0000313" key="2">
    <source>
        <dbReference type="EMBL" id="ORJ60339.1"/>
    </source>
</evidence>
<dbReference type="InterPro" id="IPR036280">
    <property type="entry name" value="Multihaem_cyt_sf"/>
</dbReference>
<reference evidence="2 3" key="1">
    <citation type="submission" date="2017-03" db="EMBL/GenBank/DDBJ databases">
        <title>Genome sequence of Geothermobacter sp. EPR-M, Deep-Sea Iron Reducer.</title>
        <authorList>
            <person name="Tully B."/>
            <person name="Savalia P."/>
            <person name="Abuyen K."/>
            <person name="Baughan C."/>
            <person name="Romero E."/>
            <person name="Ronkowski C."/>
            <person name="Torres B."/>
            <person name="Tremblay J."/>
            <person name="Trujillo A."/>
            <person name="Tyler M."/>
            <person name="Perez-Rodriguez I."/>
            <person name="Amend J."/>
        </authorList>
    </citation>
    <scope>NUCLEOTIDE SEQUENCE [LARGE SCALE GENOMIC DNA]</scope>
    <source>
        <strain evidence="2 3">EPR-M</strain>
    </source>
</reference>
<comment type="caution">
    <text evidence="2">The sequence shown here is derived from an EMBL/GenBank/DDBJ whole genome shotgun (WGS) entry which is preliminary data.</text>
</comment>
<keyword evidence="1" id="KW-0732">Signal</keyword>
<dbReference type="Proteomes" id="UP000193136">
    <property type="component" value="Unassembled WGS sequence"/>
</dbReference>
<organism evidence="2 3">
    <name type="scientific">Geothermobacter hydrogeniphilus</name>
    <dbReference type="NCBI Taxonomy" id="1969733"/>
    <lineage>
        <taxon>Bacteria</taxon>
        <taxon>Pseudomonadati</taxon>
        <taxon>Thermodesulfobacteriota</taxon>
        <taxon>Desulfuromonadia</taxon>
        <taxon>Desulfuromonadales</taxon>
        <taxon>Geothermobacteraceae</taxon>
        <taxon>Geothermobacter</taxon>
    </lineage>
</organism>
<name>A0A1X0Y5D4_9BACT</name>
<feature type="chain" id="PRO_5010878743" description="Doubled CXXCH domain-containing protein" evidence="1">
    <location>
        <begin position="27"/>
        <end position="260"/>
    </location>
</feature>
<dbReference type="RefSeq" id="WP_085010411.1">
    <property type="nucleotide sequence ID" value="NZ_NAAD01000009.1"/>
</dbReference>
<evidence type="ECO:0008006" key="4">
    <source>
        <dbReference type="Google" id="ProtNLM"/>
    </source>
</evidence>
<proteinExistence type="predicted"/>
<sequence>MKINKVIMLLGCVALAVAVFAGEALAVRGPQGVANTSHNLSTSGNIAPSNNEDEICVFCHTPHGSSTDGPLWNRNNSSVVYTHYTSSTLSTFVASTRTANVNPESMLCLSCHDGSISMYTVINPTNDVGQPTPAVGDGTMRDGFLNIQGPKIGQGRNPDGTVNPVSNDLSDDHPISFKYQAVHDDTSKNNAARLHTIAEAEAAGVRFLPENAPDADKRVECSSCHDPHVDYGIFTGDPNYKPFLITPNTGSALCLACHIK</sequence>
<dbReference type="AlphaFoldDB" id="A0A1X0Y5D4"/>
<keyword evidence="3" id="KW-1185">Reference proteome</keyword>
<dbReference type="SUPFAM" id="SSF48695">
    <property type="entry name" value="Multiheme cytochromes"/>
    <property type="match status" value="2"/>
</dbReference>
<dbReference type="EMBL" id="NAAD01000009">
    <property type="protein sequence ID" value="ORJ60339.1"/>
    <property type="molecule type" value="Genomic_DNA"/>
</dbReference>
<protein>
    <recommendedName>
        <fullName evidence="4">Doubled CXXCH domain-containing protein</fullName>
    </recommendedName>
</protein>
<dbReference type="OrthoDB" id="12425at2"/>